<evidence type="ECO:0000256" key="1">
    <source>
        <dbReference type="SAM" id="Coils"/>
    </source>
</evidence>
<keyword evidence="3" id="KW-0540">Nuclease</keyword>
<dbReference type="GO" id="GO:0016787">
    <property type="term" value="F:hydrolase activity"/>
    <property type="evidence" value="ECO:0007669"/>
    <property type="project" value="InterPro"/>
</dbReference>
<reference evidence="3 4" key="1">
    <citation type="submission" date="2016-03" db="EMBL/GenBank/DDBJ databases">
        <authorList>
            <person name="Ploux O."/>
        </authorList>
    </citation>
    <scope>NUCLEOTIDE SEQUENCE [LARGE SCALE GENOMIC DNA]</scope>
    <source>
        <strain evidence="3 4">R-45378</strain>
    </source>
</reference>
<evidence type="ECO:0000313" key="4">
    <source>
        <dbReference type="Proteomes" id="UP000077857"/>
    </source>
</evidence>
<dbReference type="InterPro" id="IPR027417">
    <property type="entry name" value="P-loop_NTPase"/>
</dbReference>
<dbReference type="PANTHER" id="PTHR47396">
    <property type="entry name" value="TYPE I RESTRICTION ENZYME ECOKI R PROTEIN"/>
    <property type="match status" value="1"/>
</dbReference>
<dbReference type="OrthoDB" id="9804086at2"/>
<keyword evidence="1" id="KW-0175">Coiled coil</keyword>
<dbReference type="GO" id="GO:0005524">
    <property type="term" value="F:ATP binding"/>
    <property type="evidence" value="ECO:0007669"/>
    <property type="project" value="InterPro"/>
</dbReference>
<dbReference type="Pfam" id="PF04851">
    <property type="entry name" value="ResIII"/>
    <property type="match status" value="1"/>
</dbReference>
<dbReference type="AlphaFoldDB" id="A0A177N4M1"/>
<gene>
    <name evidence="3" type="ORF">A1507_18690</name>
</gene>
<dbReference type="RefSeq" id="WP_064041747.1">
    <property type="nucleotide sequence ID" value="NZ_LUUJ01000106.1"/>
</dbReference>
<dbReference type="InterPro" id="IPR050742">
    <property type="entry name" value="Helicase_Restrict-Modif_Enz"/>
</dbReference>
<feature type="domain" description="Helicase ATP-binding" evidence="2">
    <location>
        <begin position="457"/>
        <end position="607"/>
    </location>
</feature>
<sequence>MNNLEHEISELEQRLQALDTERATVAKALATLRQRRQEQIESFAQRVANATVTHQSSRQEKIKLFRDLFKGREDVYPKRFESSKTGKTGYSPVCLNEWHPTLCHKPRIKCGECQYRSYQPLTDAVITNHLMGAGNPAKPHEDYVIGVYPLLQDERCWFLALDFDKASWQQDVSAFSAVSKAENVPVSIERSRSGKGAHVWVFFSTPVPAIEARKLGSYLLTLSMDQYPDLGFESYDRLFPNQDTMPKGGFGNLIALPLQKKARERGNSEFVDEHFVAYPDQWAYLSTIKRISPFELRFWLDKAEQQNKILGVKLPMEEDDSQPWNLPPSRKLKEIAIDSSLLPKQLEIVMGNQLFIDKQTLPAALQTRLLRLAAFQNPEFYKAQAMRLSTHDKPRIISCAELFSQHIALPRGCLEDLLTLLSELKIKVAIKDERYLGQKLPDVQFPGTLTEEQIPAANQLLQHDIGTLSATTAFGKTVVALYVLAQRQVNTLIIVHRRQLLDQWLERIAMFLNIPKKQVGKIGGGRNKPTGVIDVAIMQSLTKNHEVDDLVANYGLVIFDECHHLSAKSFEKVANACKAKYVLGLSATLTRKDGHHPIVFMQCGPIRYQVSAKQQALARPFDHVVIQRFTEFTIPEIPESQGQIAIHAIYQALMEDDARNQLILDDIQQALADGRSPIVLTEGKEHVSLLAERIKAFTSNVFEMQGGMGAKQRKQLLLEIDAVPDDQPRVIVATGRYLGEGFDDARLDTLFLAMPISWKGTLAQYVGRLHRLHHAKTEVRIYDYVDAQVPMLSKMSERRKVGYRSLGYKMIDS</sequence>
<name>A0A177N4M1_9GAMM</name>
<dbReference type="PROSITE" id="PS51192">
    <property type="entry name" value="HELICASE_ATP_BIND_1"/>
    <property type="match status" value="1"/>
</dbReference>
<keyword evidence="3" id="KW-0378">Hydrolase</keyword>
<dbReference type="InterPro" id="IPR054347">
    <property type="entry name" value="TOTE_primase"/>
</dbReference>
<proteinExistence type="predicted"/>
<evidence type="ECO:0000313" key="3">
    <source>
        <dbReference type="EMBL" id="OAI12795.1"/>
    </source>
</evidence>
<dbReference type="Gene3D" id="3.40.50.300">
    <property type="entry name" value="P-loop containing nucleotide triphosphate hydrolases"/>
    <property type="match status" value="2"/>
</dbReference>
<comment type="caution">
    <text evidence="3">The sequence shown here is derived from an EMBL/GenBank/DDBJ whole genome shotgun (WGS) entry which is preliminary data.</text>
</comment>
<dbReference type="Proteomes" id="UP000077857">
    <property type="component" value="Unassembled WGS sequence"/>
</dbReference>
<dbReference type="InterPro" id="IPR014001">
    <property type="entry name" value="Helicase_ATP-bd"/>
</dbReference>
<dbReference type="SUPFAM" id="SSF52540">
    <property type="entry name" value="P-loop containing nucleoside triphosphate hydrolases"/>
    <property type="match status" value="2"/>
</dbReference>
<dbReference type="GO" id="GO:0003677">
    <property type="term" value="F:DNA binding"/>
    <property type="evidence" value="ECO:0007669"/>
    <property type="project" value="InterPro"/>
</dbReference>
<keyword evidence="3" id="KW-0255">Endonuclease</keyword>
<dbReference type="InterPro" id="IPR006935">
    <property type="entry name" value="Helicase/UvrB_N"/>
</dbReference>
<accession>A0A177N4M1</accession>
<dbReference type="CDD" id="cd18785">
    <property type="entry name" value="SF2_C"/>
    <property type="match status" value="1"/>
</dbReference>
<dbReference type="CDD" id="cd17926">
    <property type="entry name" value="DEXHc_RE"/>
    <property type="match status" value="1"/>
</dbReference>
<organism evidence="3 4">
    <name type="scientific">Methylomonas koyamae</name>
    <dbReference type="NCBI Taxonomy" id="702114"/>
    <lineage>
        <taxon>Bacteria</taxon>
        <taxon>Pseudomonadati</taxon>
        <taxon>Pseudomonadota</taxon>
        <taxon>Gammaproteobacteria</taxon>
        <taxon>Methylococcales</taxon>
        <taxon>Methylococcaceae</taxon>
        <taxon>Methylomonas</taxon>
    </lineage>
</organism>
<dbReference type="GO" id="GO:0005829">
    <property type="term" value="C:cytosol"/>
    <property type="evidence" value="ECO:0007669"/>
    <property type="project" value="TreeGrafter"/>
</dbReference>
<dbReference type="SMART" id="SM00487">
    <property type="entry name" value="DEXDc"/>
    <property type="match status" value="1"/>
</dbReference>
<feature type="coiled-coil region" evidence="1">
    <location>
        <begin position="1"/>
        <end position="28"/>
    </location>
</feature>
<dbReference type="GO" id="GO:0004519">
    <property type="term" value="F:endonuclease activity"/>
    <property type="evidence" value="ECO:0007669"/>
    <property type="project" value="UniProtKB-KW"/>
</dbReference>
<dbReference type="PANTHER" id="PTHR47396:SF1">
    <property type="entry name" value="ATP-DEPENDENT HELICASE IRC3-RELATED"/>
    <property type="match status" value="1"/>
</dbReference>
<dbReference type="EMBL" id="LUUJ01000106">
    <property type="protein sequence ID" value="OAI12795.1"/>
    <property type="molecule type" value="Genomic_DNA"/>
</dbReference>
<dbReference type="Pfam" id="PF22548">
    <property type="entry name" value="AEP-TOTE"/>
    <property type="match status" value="1"/>
</dbReference>
<protein>
    <submittedName>
        <fullName evidence="3">Restriction endonuclease subunit R</fullName>
    </submittedName>
</protein>
<evidence type="ECO:0000259" key="2">
    <source>
        <dbReference type="PROSITE" id="PS51192"/>
    </source>
</evidence>